<dbReference type="Pfam" id="PF02922">
    <property type="entry name" value="CBM_48"/>
    <property type="match status" value="1"/>
</dbReference>
<dbReference type="InterPro" id="IPR017853">
    <property type="entry name" value="GH"/>
</dbReference>
<evidence type="ECO:0000313" key="17">
    <source>
        <dbReference type="EMBL" id="MBM0107427.1"/>
    </source>
</evidence>
<dbReference type="InterPro" id="IPR004193">
    <property type="entry name" value="Glyco_hydro_13_N"/>
</dbReference>
<dbReference type="RefSeq" id="WP_203169537.1">
    <property type="nucleotide sequence ID" value="NZ_JAEVLS010000005.1"/>
</dbReference>
<dbReference type="EC" id="3.2.1.141" evidence="4 13"/>
<feature type="domain" description="Glycosyl hydrolase family 13 catalytic" evidence="16">
    <location>
        <begin position="120"/>
        <end position="515"/>
    </location>
</feature>
<comment type="catalytic activity">
    <reaction evidence="12 14">
        <text>hydrolysis of (1-&gt;4)-alpha-D-glucosidic linkage in 4-alpha-D-[(1-&gt;4)-alpha-D-glucanosyl]n trehalose to yield trehalose and (1-&gt;4)-alpha-D-glucan.</text>
        <dbReference type="EC" id="3.2.1.141"/>
    </reaction>
</comment>
<dbReference type="PANTHER" id="PTHR43651">
    <property type="entry name" value="1,4-ALPHA-GLUCAN-BRANCHING ENZYME"/>
    <property type="match status" value="1"/>
</dbReference>
<dbReference type="SMART" id="SM00642">
    <property type="entry name" value="Aamy"/>
    <property type="match status" value="1"/>
</dbReference>
<dbReference type="NCBIfam" id="TIGR02402">
    <property type="entry name" value="trehalose_TreZ"/>
    <property type="match status" value="1"/>
</dbReference>
<evidence type="ECO:0000256" key="12">
    <source>
        <dbReference type="ARBA" id="ARBA00034013"/>
    </source>
</evidence>
<dbReference type="PIRSF" id="PIRSF006337">
    <property type="entry name" value="Trehalose_TreZ"/>
    <property type="match status" value="1"/>
</dbReference>
<keyword evidence="6" id="KW-0963">Cytoplasm</keyword>
<evidence type="ECO:0000256" key="14">
    <source>
        <dbReference type="PIRNR" id="PIRNR006337"/>
    </source>
</evidence>
<dbReference type="InterPro" id="IPR014756">
    <property type="entry name" value="Ig_E-set"/>
</dbReference>
<dbReference type="Gene3D" id="1.10.10.760">
    <property type="entry name" value="E-set domains of sugar-utilizing enzymes"/>
    <property type="match status" value="1"/>
</dbReference>
<sequence length="597" mass="67626">MSIDVSSHFGPQLTADGTQFRFWAPSARRVELLVTARDGRSLRQEFTATRDGWYETFARGIGPGARYRFRIDDELDVPDPASRFQPKGVAGPCEVLDRRGFAWPHSEWRGREWSEAVLYELHVGAFTREGTYAAAISRLDELARIGITAIELLPLNTFPGRWGWGYDGVLLYAPHPAYGRPEDLKRFVHEAHRRGLMVLLDVVYNHFGPEGNYLHRYAADFFTSAHHTPWGSAINFAHPVVRQFFIQNALYWLNEYRFDGLRIDAVHAMFDDGETHFIDELVDEVQRGPGSQRHVHVVLENHHNEARRLGIKGRSMVAQWNDDAHHALHVLLTDETDGYYRNYAERPVEHLGRVLAEGFAYQGEVYPTDEHERGEPSKHLHPTAFVSFLQNHDQIGNRACGDRLTQLAAPERMRAGLAILLLSPQIPMLFMGEEYGAVQPFLYFCDYQGELAEAIREGRRNEFAGFGAFAGERREQIPDPNAPDTFRASQLHESDRERSPHREWLAYTSELLSLRAQKIVPLLAGISAGAASYQTDDRLLTVKWPMTGGKALVLQANLGDRPKAAPSAGELWYSSASAEARGEQLGAWEVRWSVDMP</sequence>
<evidence type="ECO:0000256" key="3">
    <source>
        <dbReference type="ARBA" id="ARBA00008061"/>
    </source>
</evidence>
<evidence type="ECO:0000256" key="15">
    <source>
        <dbReference type="SAM" id="MobiDB-lite"/>
    </source>
</evidence>
<accession>A0ABS1X2L8</accession>
<dbReference type="SUPFAM" id="SSF81296">
    <property type="entry name" value="E set domains"/>
    <property type="match status" value="1"/>
</dbReference>
<keyword evidence="9 14" id="KW-0326">Glycosidase</keyword>
<dbReference type="Gene3D" id="2.60.40.10">
    <property type="entry name" value="Immunoglobulins"/>
    <property type="match status" value="1"/>
</dbReference>
<name>A0ABS1X2L8_9GAMM</name>
<evidence type="ECO:0000256" key="1">
    <source>
        <dbReference type="ARBA" id="ARBA00004496"/>
    </source>
</evidence>
<evidence type="ECO:0000256" key="5">
    <source>
        <dbReference type="ARBA" id="ARBA00015938"/>
    </source>
</evidence>
<evidence type="ECO:0000256" key="6">
    <source>
        <dbReference type="ARBA" id="ARBA00022490"/>
    </source>
</evidence>
<dbReference type="Gene3D" id="3.20.20.80">
    <property type="entry name" value="Glycosidases"/>
    <property type="match status" value="1"/>
</dbReference>
<dbReference type="InterPro" id="IPR022567">
    <property type="entry name" value="DUF3459"/>
</dbReference>
<dbReference type="InterPro" id="IPR044901">
    <property type="entry name" value="Trehalose_TreZ_E-set_sf"/>
</dbReference>
<proteinExistence type="inferred from homology"/>
<evidence type="ECO:0000256" key="8">
    <source>
        <dbReference type="ARBA" id="ARBA00023277"/>
    </source>
</evidence>
<comment type="subcellular location">
    <subcellularLocation>
        <location evidence="1">Cytoplasm</location>
    </subcellularLocation>
</comment>
<dbReference type="CDD" id="cd11325">
    <property type="entry name" value="AmyAc_GTHase"/>
    <property type="match status" value="1"/>
</dbReference>
<evidence type="ECO:0000259" key="16">
    <source>
        <dbReference type="SMART" id="SM00642"/>
    </source>
</evidence>
<evidence type="ECO:0000313" key="18">
    <source>
        <dbReference type="Proteomes" id="UP000661077"/>
    </source>
</evidence>
<keyword evidence="18" id="KW-1185">Reference proteome</keyword>
<reference evidence="17 18" key="1">
    <citation type="journal article" date="2021" name="Int. J. Syst. Evol. Microbiol.">
        <title>Steroidobacter gossypii sp. nov., isolated from soil of cotton cropping field.</title>
        <authorList>
            <person name="Huang R."/>
            <person name="Yang S."/>
            <person name="Zhen C."/>
            <person name="Liu W."/>
        </authorList>
    </citation>
    <scope>NUCLEOTIDE SEQUENCE [LARGE SCALE GENOMIC DNA]</scope>
    <source>
        <strain evidence="17 18">S1-65</strain>
    </source>
</reference>
<evidence type="ECO:0000256" key="7">
    <source>
        <dbReference type="ARBA" id="ARBA00022801"/>
    </source>
</evidence>
<feature type="region of interest" description="Disordered" evidence="15">
    <location>
        <begin position="474"/>
        <end position="499"/>
    </location>
</feature>
<evidence type="ECO:0000256" key="13">
    <source>
        <dbReference type="NCBIfam" id="TIGR02402"/>
    </source>
</evidence>
<comment type="caution">
    <text evidence="17">The sequence shown here is derived from an EMBL/GenBank/DDBJ whole genome shotgun (WGS) entry which is preliminary data.</text>
</comment>
<evidence type="ECO:0000256" key="4">
    <source>
        <dbReference type="ARBA" id="ARBA00012268"/>
    </source>
</evidence>
<dbReference type="InterPro" id="IPR012768">
    <property type="entry name" value="Trehalose_TreZ"/>
</dbReference>
<dbReference type="EMBL" id="JAEVLS010000005">
    <property type="protein sequence ID" value="MBM0107427.1"/>
    <property type="molecule type" value="Genomic_DNA"/>
</dbReference>
<evidence type="ECO:0000256" key="11">
    <source>
        <dbReference type="ARBA" id="ARBA00033284"/>
    </source>
</evidence>
<dbReference type="CDD" id="cd02853">
    <property type="entry name" value="E_set_MTHase_like_N"/>
    <property type="match status" value="1"/>
</dbReference>
<keyword evidence="8" id="KW-0119">Carbohydrate metabolism</keyword>
<dbReference type="SUPFAM" id="SSF51445">
    <property type="entry name" value="(Trans)glycosidases"/>
    <property type="match status" value="1"/>
</dbReference>
<organism evidence="17 18">
    <name type="scientific">Steroidobacter gossypii</name>
    <dbReference type="NCBI Taxonomy" id="2805490"/>
    <lineage>
        <taxon>Bacteria</taxon>
        <taxon>Pseudomonadati</taxon>
        <taxon>Pseudomonadota</taxon>
        <taxon>Gammaproteobacteria</taxon>
        <taxon>Steroidobacterales</taxon>
        <taxon>Steroidobacteraceae</taxon>
        <taxon>Steroidobacter</taxon>
    </lineage>
</organism>
<keyword evidence="7 14" id="KW-0378">Hydrolase</keyword>
<feature type="compositionally biased region" description="Basic and acidic residues" evidence="15">
    <location>
        <begin position="490"/>
        <end position="499"/>
    </location>
</feature>
<evidence type="ECO:0000256" key="2">
    <source>
        <dbReference type="ARBA" id="ARBA00005199"/>
    </source>
</evidence>
<comment type="pathway">
    <text evidence="2 14">Glycan biosynthesis; trehalose biosynthesis.</text>
</comment>
<dbReference type="PANTHER" id="PTHR43651:SF11">
    <property type="entry name" value="MALTO-OLIGOSYLTREHALOSE TREHALOHYDROLASE"/>
    <property type="match status" value="1"/>
</dbReference>
<dbReference type="InterPro" id="IPR006047">
    <property type="entry name" value="GH13_cat_dom"/>
</dbReference>
<evidence type="ECO:0000256" key="9">
    <source>
        <dbReference type="ARBA" id="ARBA00023295"/>
    </source>
</evidence>
<dbReference type="Pfam" id="PF00128">
    <property type="entry name" value="Alpha-amylase"/>
    <property type="match status" value="2"/>
</dbReference>
<protein>
    <recommendedName>
        <fullName evidence="5 13">Malto-oligosyltrehalose trehalohydrolase</fullName>
        <shortName evidence="14">MTHase</shortName>
        <ecNumber evidence="4 13">3.2.1.141</ecNumber>
    </recommendedName>
    <alternativeName>
        <fullName evidence="11 14">4-alpha-D-((1-&gt;4)-alpha-D-glucano)trehalose trehalohydrolase</fullName>
    </alternativeName>
    <alternativeName>
        <fullName evidence="10 14">Maltooligosyl trehalose trehalohydrolase</fullName>
    </alternativeName>
</protein>
<gene>
    <name evidence="17" type="primary">treZ</name>
    <name evidence="17" type="ORF">JM946_22025</name>
</gene>
<dbReference type="InterPro" id="IPR013783">
    <property type="entry name" value="Ig-like_fold"/>
</dbReference>
<comment type="similarity">
    <text evidence="3 14">Belongs to the glycosyl hydrolase 13 family.</text>
</comment>
<dbReference type="Proteomes" id="UP000661077">
    <property type="component" value="Unassembled WGS sequence"/>
</dbReference>
<evidence type="ECO:0000256" key="10">
    <source>
        <dbReference type="ARBA" id="ARBA00032057"/>
    </source>
</evidence>
<dbReference type="Pfam" id="PF11941">
    <property type="entry name" value="DUF3459"/>
    <property type="match status" value="1"/>
</dbReference>